<evidence type="ECO:0000313" key="1">
    <source>
        <dbReference type="EMBL" id="MDT9592402.1"/>
    </source>
</evidence>
<reference evidence="1 2" key="1">
    <citation type="submission" date="2023-08" db="EMBL/GenBank/DDBJ databases">
        <title>Nocardioides seae sp. nov., a bacterium isolated from a soil.</title>
        <authorList>
            <person name="Wang X."/>
        </authorList>
    </citation>
    <scope>NUCLEOTIDE SEQUENCE [LARGE SCALE GENOMIC DNA]</scope>
    <source>
        <strain evidence="1 2">YZH12</strain>
    </source>
</reference>
<evidence type="ECO:0000313" key="2">
    <source>
        <dbReference type="Proteomes" id="UP001268542"/>
    </source>
</evidence>
<organism evidence="1 2">
    <name type="scientific">Nocardioides imazamoxiresistens</name>
    <dbReference type="NCBI Taxonomy" id="3231893"/>
    <lineage>
        <taxon>Bacteria</taxon>
        <taxon>Bacillati</taxon>
        <taxon>Actinomycetota</taxon>
        <taxon>Actinomycetes</taxon>
        <taxon>Propionibacteriales</taxon>
        <taxon>Nocardioidaceae</taxon>
        <taxon>Nocardioides</taxon>
    </lineage>
</organism>
<dbReference type="InterPro" id="IPR006311">
    <property type="entry name" value="TAT_signal"/>
</dbReference>
<comment type="caution">
    <text evidence="1">The sequence shown here is derived from an EMBL/GenBank/DDBJ whole genome shotgun (WGS) entry which is preliminary data.</text>
</comment>
<dbReference type="Pfam" id="PF07394">
    <property type="entry name" value="DUF1501"/>
    <property type="match status" value="1"/>
</dbReference>
<accession>A0ABU3PT37</accession>
<dbReference type="RefSeq" id="WP_315731833.1">
    <property type="nucleotide sequence ID" value="NZ_JAVYII010000002.1"/>
</dbReference>
<dbReference type="Proteomes" id="UP001268542">
    <property type="component" value="Unassembled WGS sequence"/>
</dbReference>
<dbReference type="EMBL" id="JAVYII010000002">
    <property type="protein sequence ID" value="MDT9592402.1"/>
    <property type="molecule type" value="Genomic_DNA"/>
</dbReference>
<dbReference type="InterPro" id="IPR010869">
    <property type="entry name" value="DUF1501"/>
</dbReference>
<protein>
    <submittedName>
        <fullName evidence="1">DUF1501 domain-containing protein</fullName>
    </submittedName>
</protein>
<name>A0ABU3PT37_9ACTN</name>
<dbReference type="PANTHER" id="PTHR43737">
    <property type="entry name" value="BLL7424 PROTEIN"/>
    <property type="match status" value="1"/>
</dbReference>
<proteinExistence type="predicted"/>
<gene>
    <name evidence="1" type="ORF">RDV89_04950</name>
</gene>
<sequence length="426" mass="43995">MSIDPTPVAPGAACCGEYASMSRRGVLRGALLGSAVAAFGGAVVRTAPAYAGSAAAAAGGGNVLVVLSLRGACDGLSMVVPHADPVYYRARPRIAVAADQLLARDAMFGLHPSFRPLLPMWTAGRLAAVHATGLPAPNRSHFSAMEEVEDASPGSSAREGWLNRLLGTTPSSHALEGVAVGDGRVPTSLWGAQAVTTMRDPGSVTLAGADQWDKHGGRPRSVSTLWGASQAPLADGVRTALQVVDDFAPVRATSTAPANGAVYPTSELGKALAHVSRVIRGDIGSQVITVDQGEWDTHTDQGTLTWGAMRGNIGDLASSLAAFFTDLGTTGDRVTLVALSEFGRRVRENANYGTDHGYGNVMLVAGAGVKGGRYYGTWTPLVDTPDSDVLVTTDYRSVLAEVVRKRFGASTAAVFPGFSPATVGVL</sequence>
<dbReference type="PROSITE" id="PS51318">
    <property type="entry name" value="TAT"/>
    <property type="match status" value="1"/>
</dbReference>
<dbReference type="PANTHER" id="PTHR43737:SF1">
    <property type="entry name" value="DUF1501 DOMAIN-CONTAINING PROTEIN"/>
    <property type="match status" value="1"/>
</dbReference>
<keyword evidence="2" id="KW-1185">Reference proteome</keyword>